<evidence type="ECO:0000256" key="3">
    <source>
        <dbReference type="ARBA" id="ARBA00022475"/>
    </source>
</evidence>
<evidence type="ECO:0000256" key="2">
    <source>
        <dbReference type="ARBA" id="ARBA00005967"/>
    </source>
</evidence>
<evidence type="ECO:0000256" key="10">
    <source>
        <dbReference type="ARBA" id="ARBA00022989"/>
    </source>
</evidence>
<comment type="cofactor">
    <cofactor evidence="18">
        <name>Mg(2+)</name>
        <dbReference type="ChEBI" id="CHEBI:18420"/>
    </cofactor>
    <text evidence="18">Mn(2+), Zn(2+), Cd(2+) and Co(2+) support activity to lesser extents.</text>
</comment>
<feature type="transmembrane region" description="Helical" evidence="19">
    <location>
        <begin position="96"/>
        <end position="118"/>
    </location>
</feature>
<reference evidence="20 21" key="1">
    <citation type="submission" date="2017-09" db="EMBL/GenBank/DDBJ databases">
        <title>Depth-based differentiation of microbial function through sediment-hosted aquifers and enrichment of novel symbionts in the deep terrestrial subsurface.</title>
        <authorList>
            <person name="Probst A.J."/>
            <person name="Ladd B."/>
            <person name="Jarett J.K."/>
            <person name="Geller-Mcgrath D.E."/>
            <person name="Sieber C.M."/>
            <person name="Emerson J.B."/>
            <person name="Anantharaman K."/>
            <person name="Thomas B.C."/>
            <person name="Malmstrom R."/>
            <person name="Stieglmeier M."/>
            <person name="Klingl A."/>
            <person name="Woyke T."/>
            <person name="Ryan C.M."/>
            <person name="Banfield J.F."/>
        </authorList>
    </citation>
    <scope>NUCLEOTIDE SEQUENCE [LARGE SCALE GENOMIC DNA]</scope>
    <source>
        <strain evidence="20">CG11_big_fil_rev_8_21_14_0_20_42_13</strain>
    </source>
</reference>
<comment type="similarity">
    <text evidence="2">Belongs to the bacterial diacylglycerol kinase family.</text>
</comment>
<comment type="subcellular location">
    <subcellularLocation>
        <location evidence="1">Cell membrane</location>
        <topology evidence="1">Multi-pass membrane protein</topology>
    </subcellularLocation>
</comment>
<keyword evidence="10 19" id="KW-1133">Transmembrane helix</keyword>
<evidence type="ECO:0000256" key="18">
    <source>
        <dbReference type="PIRSR" id="PIRSR600829-4"/>
    </source>
</evidence>
<feature type="transmembrane region" description="Helical" evidence="19">
    <location>
        <begin position="29"/>
        <end position="46"/>
    </location>
</feature>
<evidence type="ECO:0000313" key="20">
    <source>
        <dbReference type="EMBL" id="PIQ89490.1"/>
    </source>
</evidence>
<keyword evidence="11" id="KW-0443">Lipid metabolism</keyword>
<evidence type="ECO:0000256" key="11">
    <source>
        <dbReference type="ARBA" id="ARBA00023098"/>
    </source>
</evidence>
<dbReference type="GO" id="GO:0046872">
    <property type="term" value="F:metal ion binding"/>
    <property type="evidence" value="ECO:0007669"/>
    <property type="project" value="UniProtKB-KW"/>
</dbReference>
<evidence type="ECO:0000256" key="5">
    <source>
        <dbReference type="ARBA" id="ARBA00022679"/>
    </source>
</evidence>
<accession>A0A2H0LYI4</accession>
<feature type="binding site" evidence="17">
    <location>
        <begin position="91"/>
        <end position="92"/>
    </location>
    <ligand>
        <name>ATP</name>
        <dbReference type="ChEBI" id="CHEBI:30616"/>
    </ligand>
</feature>
<keyword evidence="4" id="KW-0444">Lipid biosynthesis</keyword>
<dbReference type="Gene3D" id="1.10.287.3610">
    <property type="match status" value="1"/>
</dbReference>
<feature type="binding site" evidence="17">
    <location>
        <position position="24"/>
    </location>
    <ligand>
        <name>ATP</name>
        <dbReference type="ChEBI" id="CHEBI:30616"/>
    </ligand>
</feature>
<evidence type="ECO:0000256" key="15">
    <source>
        <dbReference type="PIRSR" id="PIRSR600829-1"/>
    </source>
</evidence>
<feature type="binding site" evidence="18">
    <location>
        <position position="72"/>
    </location>
    <ligand>
        <name>a divalent metal cation</name>
        <dbReference type="ChEBI" id="CHEBI:60240"/>
    </ligand>
</feature>
<evidence type="ECO:0000256" key="12">
    <source>
        <dbReference type="ARBA" id="ARBA00023136"/>
    </source>
</evidence>
<dbReference type="GO" id="GO:0005524">
    <property type="term" value="F:ATP binding"/>
    <property type="evidence" value="ECO:0007669"/>
    <property type="project" value="UniProtKB-KW"/>
</dbReference>
<dbReference type="Pfam" id="PF01219">
    <property type="entry name" value="DAGK_prokar"/>
    <property type="match status" value="1"/>
</dbReference>
<dbReference type="PANTHER" id="PTHR34299:SF1">
    <property type="entry name" value="DIACYLGLYCEROL KINASE"/>
    <property type="match status" value="1"/>
</dbReference>
<evidence type="ECO:0000256" key="8">
    <source>
        <dbReference type="ARBA" id="ARBA00022777"/>
    </source>
</evidence>
<keyword evidence="9 17" id="KW-0067">ATP-binding</keyword>
<keyword evidence="8" id="KW-0418">Kinase</keyword>
<evidence type="ECO:0000256" key="7">
    <source>
        <dbReference type="ARBA" id="ARBA00022741"/>
    </source>
</evidence>
<evidence type="ECO:0008006" key="22">
    <source>
        <dbReference type="Google" id="ProtNLM"/>
    </source>
</evidence>
<feature type="binding site" evidence="18">
    <location>
        <position position="24"/>
    </location>
    <ligand>
        <name>a divalent metal cation</name>
        <dbReference type="ChEBI" id="CHEBI:60240"/>
    </ligand>
</feature>
<gene>
    <name evidence="20" type="ORF">COV72_03000</name>
</gene>
<dbReference type="GO" id="GO:0005886">
    <property type="term" value="C:plasma membrane"/>
    <property type="evidence" value="ECO:0007669"/>
    <property type="project" value="UniProtKB-SubCell"/>
</dbReference>
<evidence type="ECO:0000256" key="14">
    <source>
        <dbReference type="ARBA" id="ARBA00023264"/>
    </source>
</evidence>
<evidence type="ECO:0000256" key="1">
    <source>
        <dbReference type="ARBA" id="ARBA00004651"/>
    </source>
</evidence>
<feature type="binding site" evidence="16">
    <location>
        <position position="4"/>
    </location>
    <ligand>
        <name>substrate</name>
    </ligand>
</feature>
<keyword evidence="6 19" id="KW-0812">Transmembrane</keyword>
<dbReference type="InterPro" id="IPR000829">
    <property type="entry name" value="DAGK"/>
</dbReference>
<dbReference type="PANTHER" id="PTHR34299">
    <property type="entry name" value="DIACYLGLYCEROL KINASE"/>
    <property type="match status" value="1"/>
</dbReference>
<keyword evidence="18" id="KW-0479">Metal-binding</keyword>
<dbReference type="GO" id="GO:0008654">
    <property type="term" value="P:phospholipid biosynthetic process"/>
    <property type="evidence" value="ECO:0007669"/>
    <property type="project" value="UniProtKB-KW"/>
</dbReference>
<evidence type="ECO:0000256" key="16">
    <source>
        <dbReference type="PIRSR" id="PIRSR600829-2"/>
    </source>
</evidence>
<keyword evidence="13" id="KW-0594">Phospholipid biosynthesis</keyword>
<dbReference type="InterPro" id="IPR033717">
    <property type="entry name" value="UDPK"/>
</dbReference>
<keyword evidence="7 17" id="KW-0547">Nucleotide-binding</keyword>
<organism evidence="20 21">
    <name type="scientific">Candidatus Ghiorseimicrobium undicola</name>
    <dbReference type="NCBI Taxonomy" id="1974746"/>
    <lineage>
        <taxon>Bacteria</taxon>
        <taxon>Pseudomonadati</taxon>
        <taxon>Candidatus Omnitrophota</taxon>
        <taxon>Candidatus Ghiorseimicrobium</taxon>
    </lineage>
</organism>
<feature type="transmembrane region" description="Helical" evidence="19">
    <location>
        <begin position="52"/>
        <end position="75"/>
    </location>
</feature>
<dbReference type="EMBL" id="PCWA01000037">
    <property type="protein sequence ID" value="PIQ89490.1"/>
    <property type="molecule type" value="Genomic_DNA"/>
</dbReference>
<proteinExistence type="inferred from homology"/>
<evidence type="ECO:0000256" key="6">
    <source>
        <dbReference type="ARBA" id="ARBA00022692"/>
    </source>
</evidence>
<evidence type="ECO:0000256" key="17">
    <source>
        <dbReference type="PIRSR" id="PIRSR600829-3"/>
    </source>
</evidence>
<keyword evidence="14" id="KW-1208">Phospholipid metabolism</keyword>
<name>A0A2H0LYI4_9BACT</name>
<comment type="caution">
    <text evidence="20">The sequence shown here is derived from an EMBL/GenBank/DDBJ whole genome shotgun (WGS) entry which is preliminary data.</text>
</comment>
<evidence type="ECO:0000256" key="19">
    <source>
        <dbReference type="SAM" id="Phobius"/>
    </source>
</evidence>
<keyword evidence="3" id="KW-1003">Cell membrane</keyword>
<dbReference type="InterPro" id="IPR036945">
    <property type="entry name" value="DAGK_sf"/>
</dbReference>
<keyword evidence="5" id="KW-0808">Transferase</keyword>
<dbReference type="Proteomes" id="UP000229641">
    <property type="component" value="Unassembled WGS sequence"/>
</dbReference>
<feature type="binding site" evidence="17">
    <location>
        <position position="72"/>
    </location>
    <ligand>
        <name>ATP</name>
        <dbReference type="ChEBI" id="CHEBI:30616"/>
    </ligand>
</feature>
<dbReference type="GO" id="GO:0016301">
    <property type="term" value="F:kinase activity"/>
    <property type="evidence" value="ECO:0007669"/>
    <property type="project" value="UniProtKB-KW"/>
</dbReference>
<keyword evidence="18" id="KW-0460">Magnesium</keyword>
<keyword evidence="12 19" id="KW-0472">Membrane</keyword>
<protein>
    <recommendedName>
        <fullName evidence="22">Diacylglycerol kinase</fullName>
    </recommendedName>
</protein>
<dbReference type="AlphaFoldDB" id="A0A2H0LYI4"/>
<feature type="active site" description="Proton acceptor" evidence="15">
    <location>
        <position position="65"/>
    </location>
</feature>
<evidence type="ECO:0000256" key="13">
    <source>
        <dbReference type="ARBA" id="ARBA00023209"/>
    </source>
</evidence>
<evidence type="ECO:0000313" key="21">
    <source>
        <dbReference type="Proteomes" id="UP000229641"/>
    </source>
</evidence>
<feature type="binding site" evidence="16">
    <location>
        <position position="65"/>
    </location>
    <ligand>
        <name>substrate</name>
    </ligand>
</feature>
<evidence type="ECO:0000256" key="9">
    <source>
        <dbReference type="ARBA" id="ARBA00022840"/>
    </source>
</evidence>
<feature type="binding site" evidence="17">
    <location>
        <position position="4"/>
    </location>
    <ligand>
        <name>ATP</name>
        <dbReference type="ChEBI" id="CHEBI:30616"/>
    </ligand>
</feature>
<evidence type="ECO:0000256" key="4">
    <source>
        <dbReference type="ARBA" id="ARBA00022516"/>
    </source>
</evidence>
<dbReference type="CDD" id="cd14265">
    <property type="entry name" value="UDPK_IM_like"/>
    <property type="match status" value="1"/>
</dbReference>
<sequence length="121" mass="13569">MFKRNLLQSFKFALDGLIFVFNNERNMRLHCAIAIVVSLAAAYMKISSVQWFFLLFAIAFVLITETVNTAFELLLDYINGKKYHSTVKMLKDIAAGGVLIASVNALIVGIIIFLPLIINKL</sequence>